<dbReference type="RefSeq" id="WP_171975280.1">
    <property type="nucleotide sequence ID" value="NZ_CAWOXK010000001.1"/>
</dbReference>
<dbReference type="PANTHER" id="PTHR42913:SF3">
    <property type="entry name" value="64 KDA MITOCHONDRIAL NADH DEHYDROGENASE (EUROFUNG)"/>
    <property type="match status" value="1"/>
</dbReference>
<dbReference type="PRINTS" id="PR00368">
    <property type="entry name" value="FADPNR"/>
</dbReference>
<dbReference type="PANTHER" id="PTHR42913">
    <property type="entry name" value="APOPTOSIS-INDUCING FACTOR 1"/>
    <property type="match status" value="1"/>
</dbReference>
<protein>
    <submittedName>
        <fullName evidence="8">NAD(P)/FAD-dependent oxidoreductase</fullName>
    </submittedName>
</protein>
<reference evidence="8 9" key="1">
    <citation type="submission" date="2018-06" db="EMBL/GenBank/DDBJ databases">
        <title>Comparative genomics of Brasilonema spp. strains.</title>
        <authorList>
            <person name="Alvarenga D.O."/>
            <person name="Fiore M.F."/>
            <person name="Varani A.M."/>
        </authorList>
    </citation>
    <scope>NUCLEOTIDE SEQUENCE [LARGE SCALE GENOMIC DNA]</scope>
    <source>
        <strain evidence="8 9">CENA114</strain>
    </source>
</reference>
<dbReference type="AlphaFoldDB" id="A0A856M8S0"/>
<dbReference type="InterPro" id="IPR036188">
    <property type="entry name" value="FAD/NAD-bd_sf"/>
</dbReference>
<dbReference type="SUPFAM" id="SSF51905">
    <property type="entry name" value="FAD/NAD(P)-binding domain"/>
    <property type="match status" value="2"/>
</dbReference>
<evidence type="ECO:0000256" key="2">
    <source>
        <dbReference type="ARBA" id="ARBA00005272"/>
    </source>
</evidence>
<keyword evidence="5" id="KW-0560">Oxidoreductase</keyword>
<evidence type="ECO:0000313" key="9">
    <source>
        <dbReference type="Proteomes" id="UP000503129"/>
    </source>
</evidence>
<dbReference type="Proteomes" id="UP000503129">
    <property type="component" value="Chromosome"/>
</dbReference>
<feature type="transmembrane region" description="Helical" evidence="6">
    <location>
        <begin position="444"/>
        <end position="464"/>
    </location>
</feature>
<dbReference type="InterPro" id="IPR023753">
    <property type="entry name" value="FAD/NAD-binding_dom"/>
</dbReference>
<dbReference type="KEGG" id="bsen:DP114_01635"/>
<sequence>MNSSTHRTIIVGAGFTGLFTALHLRHQHDLRSITLIDPQERFVFKPMLYELLTGELPEDTVCPTYKELLQGSDITFVQDKVAAINLQEKHVHLASGSDYTYSYLVLTVGSIQGYLGTEGAQENAFAFRTRENAIALERQLRDCLQRASQTNDEAQRRALLTFVVVGAGPTGVEMAATLADLLPYWYAQLGGNIHEIRIILINHGKTILAGDVNAGLKENALHAFRTRTVPVELILGVGVKSVDANYLEYQPVDSAERKKLLTQTTIWTAGTAVNPLIQSLKSQIRADHLDKHGLPLVSPTLQLLDFPEVFAAGDCADVQSQPLPALAQVAYQQGANIAHNLIALVRGASPSPAHVNLRGTLMKLGLNNGVANLFDKVQVTGKPGDLIRNATYLEMLPTPLHDFKVTTEWLKEEIFHRYHRPKLVSEAVAKQPPLSPAEQRERSLVKALAILAPIAFLIVAYFGLRTPPSERLRQPQPNLPRQSTP</sequence>
<comment type="cofactor">
    <cofactor evidence="1">
        <name>FAD</name>
        <dbReference type="ChEBI" id="CHEBI:57692"/>
    </cofactor>
</comment>
<evidence type="ECO:0000256" key="5">
    <source>
        <dbReference type="ARBA" id="ARBA00023002"/>
    </source>
</evidence>
<accession>A0A856M8S0</accession>
<proteinExistence type="inferred from homology"/>
<evidence type="ECO:0000256" key="4">
    <source>
        <dbReference type="ARBA" id="ARBA00022827"/>
    </source>
</evidence>
<dbReference type="Pfam" id="PF07992">
    <property type="entry name" value="Pyr_redox_2"/>
    <property type="match status" value="1"/>
</dbReference>
<feature type="domain" description="FAD/NAD(P)-binding" evidence="7">
    <location>
        <begin position="7"/>
        <end position="334"/>
    </location>
</feature>
<dbReference type="InterPro" id="IPR051169">
    <property type="entry name" value="NADH-Q_oxidoreductase"/>
</dbReference>
<keyword evidence="6" id="KW-0472">Membrane</keyword>
<keyword evidence="4" id="KW-0274">FAD</keyword>
<keyword evidence="9" id="KW-1185">Reference proteome</keyword>
<organism evidence="8 9">
    <name type="scientific">Brasilonema sennae CENA114</name>
    <dbReference type="NCBI Taxonomy" id="415709"/>
    <lineage>
        <taxon>Bacteria</taxon>
        <taxon>Bacillati</taxon>
        <taxon>Cyanobacteriota</taxon>
        <taxon>Cyanophyceae</taxon>
        <taxon>Nostocales</taxon>
        <taxon>Scytonemataceae</taxon>
        <taxon>Brasilonema</taxon>
        <taxon>Bromeliae group (in: Brasilonema)</taxon>
    </lineage>
</organism>
<evidence type="ECO:0000256" key="6">
    <source>
        <dbReference type="SAM" id="Phobius"/>
    </source>
</evidence>
<keyword evidence="6" id="KW-0812">Transmembrane</keyword>
<keyword evidence="3" id="KW-0285">Flavoprotein</keyword>
<dbReference type="GO" id="GO:0019646">
    <property type="term" value="P:aerobic electron transport chain"/>
    <property type="evidence" value="ECO:0007669"/>
    <property type="project" value="TreeGrafter"/>
</dbReference>
<evidence type="ECO:0000259" key="7">
    <source>
        <dbReference type="Pfam" id="PF07992"/>
    </source>
</evidence>
<name>A0A856M8S0_9CYAN</name>
<dbReference type="EMBL" id="CP030118">
    <property type="protein sequence ID" value="QDL06780.1"/>
    <property type="molecule type" value="Genomic_DNA"/>
</dbReference>
<comment type="similarity">
    <text evidence="2">Belongs to the NADH dehydrogenase family.</text>
</comment>
<gene>
    <name evidence="8" type="ORF">DP114_01635</name>
</gene>
<keyword evidence="6" id="KW-1133">Transmembrane helix</keyword>
<dbReference type="GO" id="GO:0003955">
    <property type="term" value="F:NAD(P)H dehydrogenase (quinone) activity"/>
    <property type="evidence" value="ECO:0007669"/>
    <property type="project" value="TreeGrafter"/>
</dbReference>
<evidence type="ECO:0000256" key="1">
    <source>
        <dbReference type="ARBA" id="ARBA00001974"/>
    </source>
</evidence>
<evidence type="ECO:0000313" key="8">
    <source>
        <dbReference type="EMBL" id="QDL06780.1"/>
    </source>
</evidence>
<dbReference type="Gene3D" id="3.50.50.100">
    <property type="match status" value="1"/>
</dbReference>
<evidence type="ECO:0000256" key="3">
    <source>
        <dbReference type="ARBA" id="ARBA00022630"/>
    </source>
</evidence>